<gene>
    <name evidence="2" type="ORF">ACJMK2_043834</name>
</gene>
<dbReference type="EMBL" id="JBJQND010000009">
    <property type="protein sequence ID" value="KAL3866543.1"/>
    <property type="molecule type" value="Genomic_DNA"/>
</dbReference>
<evidence type="ECO:0000256" key="1">
    <source>
        <dbReference type="SAM" id="MobiDB-lite"/>
    </source>
</evidence>
<feature type="region of interest" description="Disordered" evidence="1">
    <location>
        <begin position="19"/>
        <end position="45"/>
    </location>
</feature>
<feature type="non-terminal residue" evidence="2">
    <location>
        <position position="1"/>
    </location>
</feature>
<reference evidence="2 3" key="1">
    <citation type="submission" date="2024-11" db="EMBL/GenBank/DDBJ databases">
        <title>Chromosome-level genome assembly of the freshwater bivalve Anodonta woodiana.</title>
        <authorList>
            <person name="Chen X."/>
        </authorList>
    </citation>
    <scope>NUCLEOTIDE SEQUENCE [LARGE SCALE GENOMIC DNA]</scope>
    <source>
        <strain evidence="2">MN2024</strain>
        <tissue evidence="2">Gills</tissue>
    </source>
</reference>
<dbReference type="Proteomes" id="UP001634394">
    <property type="component" value="Unassembled WGS sequence"/>
</dbReference>
<comment type="caution">
    <text evidence="2">The sequence shown here is derived from an EMBL/GenBank/DDBJ whole genome shotgun (WGS) entry which is preliminary data.</text>
</comment>
<dbReference type="AlphaFoldDB" id="A0ABD3W0Y2"/>
<sequence>DIPKGTAYFGSLSQVCSTGTASDGKVSANENRAPEDVASGIHTDIRHDCEASDHQLLQ</sequence>
<evidence type="ECO:0000313" key="3">
    <source>
        <dbReference type="Proteomes" id="UP001634394"/>
    </source>
</evidence>
<evidence type="ECO:0000313" key="2">
    <source>
        <dbReference type="EMBL" id="KAL3866543.1"/>
    </source>
</evidence>
<accession>A0ABD3W0Y2</accession>
<name>A0ABD3W0Y2_SINWO</name>
<proteinExistence type="predicted"/>
<organism evidence="2 3">
    <name type="scientific">Sinanodonta woodiana</name>
    <name type="common">Chinese pond mussel</name>
    <name type="synonym">Anodonta woodiana</name>
    <dbReference type="NCBI Taxonomy" id="1069815"/>
    <lineage>
        <taxon>Eukaryota</taxon>
        <taxon>Metazoa</taxon>
        <taxon>Spiralia</taxon>
        <taxon>Lophotrochozoa</taxon>
        <taxon>Mollusca</taxon>
        <taxon>Bivalvia</taxon>
        <taxon>Autobranchia</taxon>
        <taxon>Heteroconchia</taxon>
        <taxon>Palaeoheterodonta</taxon>
        <taxon>Unionida</taxon>
        <taxon>Unionoidea</taxon>
        <taxon>Unionidae</taxon>
        <taxon>Unioninae</taxon>
        <taxon>Sinanodonta</taxon>
    </lineage>
</organism>
<keyword evidence="3" id="KW-1185">Reference proteome</keyword>
<protein>
    <submittedName>
        <fullName evidence="2">Uncharacterized protein</fullName>
    </submittedName>
</protein>